<evidence type="ECO:0000256" key="3">
    <source>
        <dbReference type="SAM" id="SignalP"/>
    </source>
</evidence>
<dbReference type="EMBL" id="JBHUMM010000010">
    <property type="protein sequence ID" value="MFD2671381.1"/>
    <property type="molecule type" value="Genomic_DNA"/>
</dbReference>
<proteinExistence type="predicted"/>
<feature type="region of interest" description="Disordered" evidence="1">
    <location>
        <begin position="50"/>
        <end position="81"/>
    </location>
</feature>
<feature type="chain" id="PRO_5046283022" evidence="3">
    <location>
        <begin position="29"/>
        <end position="536"/>
    </location>
</feature>
<reference evidence="6" key="1">
    <citation type="journal article" date="2019" name="Int. J. Syst. Evol. Microbiol.">
        <title>The Global Catalogue of Microorganisms (GCM) 10K type strain sequencing project: providing services to taxonomists for standard genome sequencing and annotation.</title>
        <authorList>
            <consortium name="The Broad Institute Genomics Platform"/>
            <consortium name="The Broad Institute Genome Sequencing Center for Infectious Disease"/>
            <person name="Wu L."/>
            <person name="Ma J."/>
        </authorList>
    </citation>
    <scope>NUCLEOTIDE SEQUENCE [LARGE SCALE GENOMIC DNA]</scope>
    <source>
        <strain evidence="6">KCTC 33676</strain>
    </source>
</reference>
<keyword evidence="2" id="KW-1133">Transmembrane helix</keyword>
<dbReference type="Pfam" id="PF14344">
    <property type="entry name" value="DUF4397"/>
    <property type="match status" value="2"/>
</dbReference>
<dbReference type="RefSeq" id="WP_379928839.1">
    <property type="nucleotide sequence ID" value="NZ_JBHUMM010000010.1"/>
</dbReference>
<feature type="compositionally biased region" description="Low complexity" evidence="1">
    <location>
        <begin position="438"/>
        <end position="456"/>
    </location>
</feature>
<protein>
    <submittedName>
        <fullName evidence="5">DUF4397 domain-containing protein</fullName>
    </submittedName>
</protein>
<comment type="caution">
    <text evidence="5">The sequence shown here is derived from an EMBL/GenBank/DDBJ whole genome shotgun (WGS) entry which is preliminary data.</text>
</comment>
<gene>
    <name evidence="5" type="ORF">ACFSUC_07150</name>
</gene>
<feature type="domain" description="DUF4397" evidence="4">
    <location>
        <begin position="218"/>
        <end position="292"/>
    </location>
</feature>
<dbReference type="InterPro" id="IPR025510">
    <property type="entry name" value="DUF4397"/>
</dbReference>
<feature type="compositionally biased region" description="Acidic residues" evidence="1">
    <location>
        <begin position="181"/>
        <end position="200"/>
    </location>
</feature>
<feature type="region of interest" description="Disordered" evidence="1">
    <location>
        <begin position="179"/>
        <end position="211"/>
    </location>
</feature>
<name>A0ABW5R9F0_9BACL</name>
<feature type="transmembrane region" description="Helical" evidence="2">
    <location>
        <begin position="508"/>
        <end position="527"/>
    </location>
</feature>
<keyword evidence="2" id="KW-0472">Membrane</keyword>
<feature type="domain" description="DUF4397" evidence="4">
    <location>
        <begin position="333"/>
        <end position="443"/>
    </location>
</feature>
<keyword evidence="6" id="KW-1185">Reference proteome</keyword>
<feature type="compositionally biased region" description="Acidic residues" evidence="1">
    <location>
        <begin position="61"/>
        <end position="78"/>
    </location>
</feature>
<evidence type="ECO:0000313" key="5">
    <source>
        <dbReference type="EMBL" id="MFD2671381.1"/>
    </source>
</evidence>
<dbReference type="Proteomes" id="UP001597497">
    <property type="component" value="Unassembled WGS sequence"/>
</dbReference>
<feature type="region of interest" description="Disordered" evidence="1">
    <location>
        <begin position="428"/>
        <end position="465"/>
    </location>
</feature>
<feature type="compositionally biased region" description="Basic and acidic residues" evidence="1">
    <location>
        <begin position="201"/>
        <end position="211"/>
    </location>
</feature>
<feature type="signal peptide" evidence="3">
    <location>
        <begin position="1"/>
        <end position="28"/>
    </location>
</feature>
<keyword evidence="3" id="KW-0732">Signal</keyword>
<sequence>MAAFQGKKWAAVLLAMVLVFSMSMGVYAESSNQSVEVKVNVEAGTEGVVLNSSSDTKVNAGDDDEEGREDDDKGEDEEKDNHGKVKVWFKHKGADAGAVMIKIDGKVVVDKLSYEETSVELELEKGERLLEVIGADKENKGTVLMKKMIYISNKQNVEAVVMAIGSELKLDLKSEVISAMESDDDEDEDEEGKENDDDKEQEDKDKDKEHNGKWDKAAKLRLVHHVEGAPAVKIYLNGKLLVDGLKYGDISKTLDVEAGTHEIKIVAADGKMKGEVLLKKSFDCVDHEEVTATIKKLMSGLDLEWKKGLKADAEVDADLDDKEEQEKEAVAKAWLRLMHDVKGAPTVMIKIDGKLWVKGLAYGELSEELELEEGEHDIVIFTIDANGKDQVLLEKKIDLKNTADKKEMTAVIKGVQDGIDVELEAKTDTVVEQDDEQTPPSSNTGNTSNNNNSGNTWTETEQPRVMEQSNYGVRNASSEGVIMPTAMPQTGMGGTADAVASEQSASIGLWKVLISLLAVAGASLYVYRLRAQKHEA</sequence>
<keyword evidence="2" id="KW-0812">Transmembrane</keyword>
<evidence type="ECO:0000259" key="4">
    <source>
        <dbReference type="Pfam" id="PF14344"/>
    </source>
</evidence>
<evidence type="ECO:0000256" key="1">
    <source>
        <dbReference type="SAM" id="MobiDB-lite"/>
    </source>
</evidence>
<evidence type="ECO:0000313" key="6">
    <source>
        <dbReference type="Proteomes" id="UP001597497"/>
    </source>
</evidence>
<organism evidence="5 6">
    <name type="scientific">Marinicrinis sediminis</name>
    <dbReference type="NCBI Taxonomy" id="1652465"/>
    <lineage>
        <taxon>Bacteria</taxon>
        <taxon>Bacillati</taxon>
        <taxon>Bacillota</taxon>
        <taxon>Bacilli</taxon>
        <taxon>Bacillales</taxon>
        <taxon>Paenibacillaceae</taxon>
    </lineage>
</organism>
<accession>A0ABW5R9F0</accession>
<evidence type="ECO:0000256" key="2">
    <source>
        <dbReference type="SAM" id="Phobius"/>
    </source>
</evidence>